<reference evidence="2 3" key="1">
    <citation type="journal article" date="2014" name="Genome Biol. Evol.">
        <title>The secreted proteins of Achlya hypogyna and Thraustotheca clavata identify the ancestral oomycete secretome and reveal gene acquisitions by horizontal gene transfer.</title>
        <authorList>
            <person name="Misner I."/>
            <person name="Blouin N."/>
            <person name="Leonard G."/>
            <person name="Richards T.A."/>
            <person name="Lane C.E."/>
        </authorList>
    </citation>
    <scope>NUCLEOTIDE SEQUENCE [LARGE SCALE GENOMIC DNA]</scope>
    <source>
        <strain evidence="2 3">ATCC 48635</strain>
    </source>
</reference>
<comment type="caution">
    <text evidence="2">The sequence shown here is derived from an EMBL/GenBank/DDBJ whole genome shotgun (WGS) entry which is preliminary data.</text>
</comment>
<feature type="compositionally biased region" description="Basic residues" evidence="1">
    <location>
        <begin position="145"/>
        <end position="156"/>
    </location>
</feature>
<sequence>MGNVCGCGRLPATDDSVDQLLSPRKAYIPPTTSTITRTVLKVSTPRKAAPKPAPHELKPPEKPIVDEQPASEPKEHRHHHHHHSSEASSETRSPTHSSSSPTHAPHLVVESAAATGEEARQDSVASLESSSSSSSSLGLPTSPQHGKKNKKKKAKYGRANYRAGSAKRS</sequence>
<protein>
    <submittedName>
        <fullName evidence="2">Uncharacterized protein</fullName>
    </submittedName>
</protein>
<feature type="compositionally biased region" description="Low complexity" evidence="1">
    <location>
        <begin position="86"/>
        <end position="106"/>
    </location>
</feature>
<feature type="region of interest" description="Disordered" evidence="1">
    <location>
        <begin position="38"/>
        <end position="169"/>
    </location>
</feature>
<dbReference type="OrthoDB" id="79747at2759"/>
<organism evidence="2 3">
    <name type="scientific">Achlya hypogyna</name>
    <name type="common">Oomycete</name>
    <name type="synonym">Protoachlya hypogyna</name>
    <dbReference type="NCBI Taxonomy" id="1202772"/>
    <lineage>
        <taxon>Eukaryota</taxon>
        <taxon>Sar</taxon>
        <taxon>Stramenopiles</taxon>
        <taxon>Oomycota</taxon>
        <taxon>Saprolegniomycetes</taxon>
        <taxon>Saprolegniales</taxon>
        <taxon>Achlyaceae</taxon>
        <taxon>Achlya</taxon>
    </lineage>
</organism>
<dbReference type="Proteomes" id="UP000243579">
    <property type="component" value="Unassembled WGS sequence"/>
</dbReference>
<accession>A0A1V9Z6W7</accession>
<feature type="compositionally biased region" description="Low complexity" evidence="1">
    <location>
        <begin position="123"/>
        <end position="142"/>
    </location>
</feature>
<dbReference type="AlphaFoldDB" id="A0A1V9Z6W7"/>
<keyword evidence="3" id="KW-1185">Reference proteome</keyword>
<proteinExistence type="predicted"/>
<dbReference type="EMBL" id="JNBR01000397">
    <property type="protein sequence ID" value="OQR93743.1"/>
    <property type="molecule type" value="Genomic_DNA"/>
</dbReference>
<name>A0A1V9Z6W7_ACHHY</name>
<gene>
    <name evidence="2" type="ORF">ACHHYP_20094</name>
</gene>
<evidence type="ECO:0000256" key="1">
    <source>
        <dbReference type="SAM" id="MobiDB-lite"/>
    </source>
</evidence>
<evidence type="ECO:0000313" key="3">
    <source>
        <dbReference type="Proteomes" id="UP000243579"/>
    </source>
</evidence>
<evidence type="ECO:0000313" key="2">
    <source>
        <dbReference type="EMBL" id="OQR93743.1"/>
    </source>
</evidence>
<feature type="compositionally biased region" description="Basic and acidic residues" evidence="1">
    <location>
        <begin position="53"/>
        <end position="65"/>
    </location>
</feature>